<sequence length="388" mass="41806">MSNRNKYLFLFLFIVSFSTGYGLGYKNIQARNVEVVNRQSADKEVDFDLFWQVWSRVKEKTIGEIKPKEMVYGAIKGMVASLKDPFSVYFNPDEAKEFLSDVNGEFEGIGAELAVQDENLTVVAPLDGSPAKEAGLLPKDVIVAIDDVASSTINFDEAIAKIRGEKGSQVKLTLARPGKKETFNLIITRSLIKVDSVKSEIRADGIGVIKISQFSSDTFAGVKNALGDFEKAGVKGMVLDMRNNPGGLFDSSVNVASLFIPEGVVVSEQGRAGKEDFRTTQKAVLSSVPLKVLINAGSASAAEIVAGAIKDSGRGKLIGQKSFGKGTIQDLVDFPDKSSLKITIAKWLTPSGSEIDKKGIEPDISVENNPSEKDLQMEKAIAELGGSL</sequence>
<dbReference type="PANTHER" id="PTHR32060:SF30">
    <property type="entry name" value="CARBOXY-TERMINAL PROCESSING PROTEASE CTPA"/>
    <property type="match status" value="1"/>
</dbReference>
<dbReference type="InterPro" id="IPR036034">
    <property type="entry name" value="PDZ_sf"/>
</dbReference>
<evidence type="ECO:0000313" key="8">
    <source>
        <dbReference type="EMBL" id="PIV25526.1"/>
    </source>
</evidence>
<keyword evidence="4 5" id="KW-0720">Serine protease</keyword>
<dbReference type="CDD" id="cd06782">
    <property type="entry name" value="cpPDZ_CPP-like"/>
    <property type="match status" value="1"/>
</dbReference>
<dbReference type="Pfam" id="PF22694">
    <property type="entry name" value="CtpB_N-like"/>
    <property type="match status" value="1"/>
</dbReference>
<evidence type="ECO:0000256" key="2">
    <source>
        <dbReference type="ARBA" id="ARBA00022670"/>
    </source>
</evidence>
<dbReference type="Proteomes" id="UP000229966">
    <property type="component" value="Unassembled WGS sequence"/>
</dbReference>
<dbReference type="Gene3D" id="3.90.226.10">
    <property type="entry name" value="2-enoyl-CoA Hydratase, Chain A, domain 1"/>
    <property type="match status" value="1"/>
</dbReference>
<name>A0A2M7CIP5_9BACT</name>
<accession>A0A2M7CIP5</accession>
<dbReference type="InterPro" id="IPR004447">
    <property type="entry name" value="Peptidase_S41A"/>
</dbReference>
<dbReference type="FunFam" id="2.30.42.10:FF:000063">
    <property type="entry name" value="Peptidase, S41 family"/>
    <property type="match status" value="1"/>
</dbReference>
<reference evidence="9" key="1">
    <citation type="submission" date="2017-09" db="EMBL/GenBank/DDBJ databases">
        <title>Depth-based differentiation of microbial function through sediment-hosted aquifers and enrichment of novel symbionts in the deep terrestrial subsurface.</title>
        <authorList>
            <person name="Probst A.J."/>
            <person name="Ladd B."/>
            <person name="Jarett J.K."/>
            <person name="Geller-Mcgrath D.E."/>
            <person name="Sieber C.M.K."/>
            <person name="Emerson J.B."/>
            <person name="Anantharaman K."/>
            <person name="Thomas B.C."/>
            <person name="Malmstrom R."/>
            <person name="Stieglmeier M."/>
            <person name="Klingl A."/>
            <person name="Woyke T."/>
            <person name="Ryan C.M."/>
            <person name="Banfield J.F."/>
        </authorList>
    </citation>
    <scope>NUCLEOTIDE SEQUENCE [LARGE SCALE GENOMIC DNA]</scope>
</reference>
<proteinExistence type="inferred from homology"/>
<dbReference type="InterPro" id="IPR055210">
    <property type="entry name" value="CtpA/B_N"/>
</dbReference>
<dbReference type="AlphaFoldDB" id="A0A2M7CIP5"/>
<evidence type="ECO:0000259" key="7">
    <source>
        <dbReference type="SMART" id="SM00245"/>
    </source>
</evidence>
<evidence type="ECO:0000256" key="5">
    <source>
        <dbReference type="RuleBase" id="RU004404"/>
    </source>
</evidence>
<dbReference type="InterPro" id="IPR041489">
    <property type="entry name" value="PDZ_6"/>
</dbReference>
<feature type="domain" description="Tail specific protease" evidence="7">
    <location>
        <begin position="180"/>
        <end position="367"/>
    </location>
</feature>
<dbReference type="GO" id="GO:0007165">
    <property type="term" value="P:signal transduction"/>
    <property type="evidence" value="ECO:0007669"/>
    <property type="project" value="TreeGrafter"/>
</dbReference>
<dbReference type="InterPro" id="IPR001478">
    <property type="entry name" value="PDZ"/>
</dbReference>
<comment type="similarity">
    <text evidence="1 5">Belongs to the peptidase S41A family.</text>
</comment>
<dbReference type="GO" id="GO:0008236">
    <property type="term" value="F:serine-type peptidase activity"/>
    <property type="evidence" value="ECO:0007669"/>
    <property type="project" value="UniProtKB-KW"/>
</dbReference>
<keyword evidence="2 5" id="KW-0645">Protease</keyword>
<dbReference type="Pfam" id="PF03572">
    <property type="entry name" value="Peptidase_S41"/>
    <property type="match status" value="1"/>
</dbReference>
<dbReference type="SUPFAM" id="SSF50156">
    <property type="entry name" value="PDZ domain-like"/>
    <property type="match status" value="1"/>
</dbReference>
<dbReference type="Gene3D" id="2.30.42.10">
    <property type="match status" value="1"/>
</dbReference>
<evidence type="ECO:0000256" key="3">
    <source>
        <dbReference type="ARBA" id="ARBA00022801"/>
    </source>
</evidence>
<dbReference type="InterPro" id="IPR029045">
    <property type="entry name" value="ClpP/crotonase-like_dom_sf"/>
</dbReference>
<keyword evidence="3 5" id="KW-0378">Hydrolase</keyword>
<dbReference type="PANTHER" id="PTHR32060">
    <property type="entry name" value="TAIL-SPECIFIC PROTEASE"/>
    <property type="match status" value="1"/>
</dbReference>
<dbReference type="SUPFAM" id="SSF52096">
    <property type="entry name" value="ClpP/crotonase"/>
    <property type="match status" value="1"/>
</dbReference>
<comment type="caution">
    <text evidence="8">The sequence shown here is derived from an EMBL/GenBank/DDBJ whole genome shotgun (WGS) entry which is preliminary data.</text>
</comment>
<gene>
    <name evidence="8" type="ORF">COS38_01150</name>
</gene>
<dbReference type="GO" id="GO:0030288">
    <property type="term" value="C:outer membrane-bounded periplasmic space"/>
    <property type="evidence" value="ECO:0007669"/>
    <property type="project" value="TreeGrafter"/>
</dbReference>
<dbReference type="NCBIfam" id="TIGR00225">
    <property type="entry name" value="prc"/>
    <property type="match status" value="1"/>
</dbReference>
<dbReference type="SMART" id="SM00228">
    <property type="entry name" value="PDZ"/>
    <property type="match status" value="1"/>
</dbReference>
<protein>
    <submittedName>
        <fullName evidence="8">S41 family peptidase</fullName>
    </submittedName>
</protein>
<dbReference type="EMBL" id="PEUM01000029">
    <property type="protein sequence ID" value="PIV25526.1"/>
    <property type="molecule type" value="Genomic_DNA"/>
</dbReference>
<evidence type="ECO:0000313" key="9">
    <source>
        <dbReference type="Proteomes" id="UP000229966"/>
    </source>
</evidence>
<feature type="domain" description="PDZ" evidence="6">
    <location>
        <begin position="107"/>
        <end position="178"/>
    </location>
</feature>
<dbReference type="GO" id="GO:0004175">
    <property type="term" value="F:endopeptidase activity"/>
    <property type="evidence" value="ECO:0007669"/>
    <property type="project" value="TreeGrafter"/>
</dbReference>
<evidence type="ECO:0000259" key="6">
    <source>
        <dbReference type="SMART" id="SM00228"/>
    </source>
</evidence>
<dbReference type="InterPro" id="IPR005151">
    <property type="entry name" value="Tail-specific_protease"/>
</dbReference>
<evidence type="ECO:0000256" key="1">
    <source>
        <dbReference type="ARBA" id="ARBA00009179"/>
    </source>
</evidence>
<dbReference type="Pfam" id="PF17820">
    <property type="entry name" value="PDZ_6"/>
    <property type="match status" value="1"/>
</dbReference>
<organism evidence="8 9">
    <name type="scientific">Candidatus Berkelbacteria bacterium CG03_land_8_20_14_0_80_40_36</name>
    <dbReference type="NCBI Taxonomy" id="1974509"/>
    <lineage>
        <taxon>Bacteria</taxon>
        <taxon>Candidatus Berkelbacteria</taxon>
    </lineage>
</organism>
<dbReference type="Gene3D" id="3.30.750.44">
    <property type="match status" value="1"/>
</dbReference>
<dbReference type="GO" id="GO:0006508">
    <property type="term" value="P:proteolysis"/>
    <property type="evidence" value="ECO:0007669"/>
    <property type="project" value="UniProtKB-KW"/>
</dbReference>
<evidence type="ECO:0000256" key="4">
    <source>
        <dbReference type="ARBA" id="ARBA00022825"/>
    </source>
</evidence>
<dbReference type="CDD" id="cd07560">
    <property type="entry name" value="Peptidase_S41_CPP"/>
    <property type="match status" value="1"/>
</dbReference>
<dbReference type="SMART" id="SM00245">
    <property type="entry name" value="TSPc"/>
    <property type="match status" value="1"/>
</dbReference>